<comment type="caution">
    <text evidence="3">The sequence shown here is derived from an EMBL/GenBank/DDBJ whole genome shotgun (WGS) entry which is preliminary data.</text>
</comment>
<name>A0A444ZPJ0_ARAHY</name>
<organism evidence="3 4">
    <name type="scientific">Arachis hypogaea</name>
    <name type="common">Peanut</name>
    <dbReference type="NCBI Taxonomy" id="3818"/>
    <lineage>
        <taxon>Eukaryota</taxon>
        <taxon>Viridiplantae</taxon>
        <taxon>Streptophyta</taxon>
        <taxon>Embryophyta</taxon>
        <taxon>Tracheophyta</taxon>
        <taxon>Spermatophyta</taxon>
        <taxon>Magnoliopsida</taxon>
        <taxon>eudicotyledons</taxon>
        <taxon>Gunneridae</taxon>
        <taxon>Pentapetalae</taxon>
        <taxon>rosids</taxon>
        <taxon>fabids</taxon>
        <taxon>Fabales</taxon>
        <taxon>Fabaceae</taxon>
        <taxon>Papilionoideae</taxon>
        <taxon>50 kb inversion clade</taxon>
        <taxon>dalbergioids sensu lato</taxon>
        <taxon>Dalbergieae</taxon>
        <taxon>Pterocarpus clade</taxon>
        <taxon>Arachis</taxon>
    </lineage>
</organism>
<dbReference type="SMR" id="A0A444ZPJ0"/>
<feature type="domain" description="DOG1" evidence="2">
    <location>
        <begin position="6"/>
        <end position="234"/>
    </location>
</feature>
<feature type="region of interest" description="Disordered" evidence="1">
    <location>
        <begin position="158"/>
        <end position="178"/>
    </location>
</feature>
<dbReference type="OrthoDB" id="781635at2759"/>
<dbReference type="InterPro" id="IPR025422">
    <property type="entry name" value="TGA_domain"/>
</dbReference>
<dbReference type="PANTHER" id="PTHR46354">
    <property type="entry name" value="DOG1 DOMAIN-CONTAINING PROTEIN"/>
    <property type="match status" value="1"/>
</dbReference>
<gene>
    <name evidence="3" type="ORF">Ahy_B04g073064</name>
</gene>
<evidence type="ECO:0000259" key="2">
    <source>
        <dbReference type="PROSITE" id="PS51806"/>
    </source>
</evidence>
<dbReference type="Proteomes" id="UP000289738">
    <property type="component" value="Chromosome B04"/>
</dbReference>
<dbReference type="STRING" id="3818.A0A444ZPJ0"/>
<protein>
    <recommendedName>
        <fullName evidence="2">DOG1 domain-containing protein</fullName>
    </recommendedName>
</protein>
<evidence type="ECO:0000313" key="3">
    <source>
        <dbReference type="EMBL" id="RYR16110.1"/>
    </source>
</evidence>
<dbReference type="GO" id="GO:0006351">
    <property type="term" value="P:DNA-templated transcription"/>
    <property type="evidence" value="ECO:0007669"/>
    <property type="project" value="InterPro"/>
</dbReference>
<dbReference type="EMBL" id="SDMP01000014">
    <property type="protein sequence ID" value="RYR16110.1"/>
    <property type="molecule type" value="Genomic_DNA"/>
</dbReference>
<keyword evidence="4" id="KW-1185">Reference proteome</keyword>
<dbReference type="Pfam" id="PF14144">
    <property type="entry name" value="DOG1"/>
    <property type="match status" value="1"/>
</dbReference>
<reference evidence="3 4" key="1">
    <citation type="submission" date="2019-01" db="EMBL/GenBank/DDBJ databases">
        <title>Sequencing of cultivated peanut Arachis hypogaea provides insights into genome evolution and oil improvement.</title>
        <authorList>
            <person name="Chen X."/>
        </authorList>
    </citation>
    <scope>NUCLEOTIDE SEQUENCE [LARGE SCALE GENOMIC DNA]</scope>
    <source>
        <strain evidence="4">cv. Fuhuasheng</strain>
        <tissue evidence="3">Leaves</tissue>
    </source>
</reference>
<dbReference type="PROSITE" id="PS51806">
    <property type="entry name" value="DOG1"/>
    <property type="match status" value="1"/>
</dbReference>
<dbReference type="InterPro" id="IPR051886">
    <property type="entry name" value="Seed_Dev/Stress_Resp_Reg"/>
</dbReference>
<dbReference type="AlphaFoldDB" id="A0A444ZPJ0"/>
<dbReference type="Gramene" id="arahy.Tifrunner.gnm2.ann2.Ah14g314800.1">
    <property type="protein sequence ID" value="arahy.Tifrunner.gnm2.ann2.Ah14g314800.1-CDS-1"/>
    <property type="gene ID" value="arahy.Tifrunner.gnm2.ann2.Ah14g314800"/>
</dbReference>
<sequence>MADANAAMFIAFLEEWMIRQRNYHQELLAAQENRHRLRDSDKREVINRVLCHYEEYFEEKSKIAQRDIFLVFSPPWFSSLEKSFLWIAGFKPGKAFHLVNQAVRDLTNEQRRRLSQLSMETRMKERDLNDELAKAHESLASPPLVDTVRTHGRACLSRTRSTEARELEREADEGPPSELRAAMESVVASADELRTNTALNVLQILRADQAVTFLTAVAELQLKIRSLGFEKDAQTAAAQNH</sequence>
<dbReference type="PANTHER" id="PTHR46354:SF13">
    <property type="entry name" value="PROTEIN DOG1-LIKE 4"/>
    <property type="match status" value="1"/>
</dbReference>
<accession>A0A444ZPJ0</accession>
<dbReference type="GO" id="GO:0043565">
    <property type="term" value="F:sequence-specific DNA binding"/>
    <property type="evidence" value="ECO:0007669"/>
    <property type="project" value="InterPro"/>
</dbReference>
<evidence type="ECO:0000313" key="4">
    <source>
        <dbReference type="Proteomes" id="UP000289738"/>
    </source>
</evidence>
<proteinExistence type="predicted"/>
<evidence type="ECO:0000256" key="1">
    <source>
        <dbReference type="SAM" id="MobiDB-lite"/>
    </source>
</evidence>